<sequence length="443" mass="46900">MNLFANLTNVLNSDVLSRIATYIDEPTEKTSKAVNGLVYTIVGGLMKRTTSEIGVNQLYNHIQKGRYDGTLTESLTTVLRDPALTNTIITQGNDVISHLLPAMKSSIGSMISGYAGIRNSSAISLLGLTTTIVLHVLGKQVKDQKLDADGLAASLFGERDAFVNAVPEDFMPQLVEKVGLHQVVAGLAMPARRSTAESSGRSTTTTTRPVISYEPADDSDSENETLTKWGVGALIAVALSVGGYYLYQNTQKYSNGEEEARDVTSVAADTIQTDTVARSLAVPKDSTAKAAPKSTVATAATSSAGLTPANPTGGLTQQMTPYLGNAALPKGRVFPLTGITFQPGSLSMAAASQATISELANILKTYPRLQVQLVGYANDAQGDLTNKSLSFKRVNQIKQQLMSSGIDFVRIDAIGRGTGVAKNDTSGIAKPTLRKIDLKVVVK</sequence>
<organism evidence="4 5">
    <name type="scientific">Spirosoma arboris</name>
    <dbReference type="NCBI Taxonomy" id="2682092"/>
    <lineage>
        <taxon>Bacteria</taxon>
        <taxon>Pseudomonadati</taxon>
        <taxon>Bacteroidota</taxon>
        <taxon>Cytophagia</taxon>
        <taxon>Cytophagales</taxon>
        <taxon>Cytophagaceae</taxon>
        <taxon>Spirosoma</taxon>
    </lineage>
</organism>
<keyword evidence="5" id="KW-1185">Reference proteome</keyword>
<comment type="caution">
    <text evidence="4">The sequence shown here is derived from an EMBL/GenBank/DDBJ whole genome shotgun (WGS) entry which is preliminary data.</text>
</comment>
<evidence type="ECO:0000256" key="1">
    <source>
        <dbReference type="PROSITE-ProRule" id="PRU00473"/>
    </source>
</evidence>
<dbReference type="CDD" id="cd07185">
    <property type="entry name" value="OmpA_C-like"/>
    <property type="match status" value="1"/>
</dbReference>
<name>A0A7K1SBW4_9BACT</name>
<dbReference type="InterPro" id="IPR006665">
    <property type="entry name" value="OmpA-like"/>
</dbReference>
<dbReference type="EMBL" id="WPIN01000005">
    <property type="protein sequence ID" value="MVM31280.1"/>
    <property type="molecule type" value="Genomic_DNA"/>
</dbReference>
<reference evidence="4 5" key="1">
    <citation type="submission" date="2019-12" db="EMBL/GenBank/DDBJ databases">
        <title>Spirosoma sp. HMF4905 genome sequencing and assembly.</title>
        <authorList>
            <person name="Kang H."/>
            <person name="Cha I."/>
            <person name="Kim H."/>
            <person name="Joh K."/>
        </authorList>
    </citation>
    <scope>NUCLEOTIDE SEQUENCE [LARGE SCALE GENOMIC DNA]</scope>
    <source>
        <strain evidence="4 5">HMF4905</strain>
    </source>
</reference>
<feature type="domain" description="OmpA-like" evidence="3">
    <location>
        <begin position="328"/>
        <end position="443"/>
    </location>
</feature>
<evidence type="ECO:0000259" key="3">
    <source>
        <dbReference type="PROSITE" id="PS51123"/>
    </source>
</evidence>
<accession>A0A7K1SBW4</accession>
<dbReference type="Pfam" id="PF00691">
    <property type="entry name" value="OmpA"/>
    <property type="match status" value="1"/>
</dbReference>
<dbReference type="RefSeq" id="WP_157585925.1">
    <property type="nucleotide sequence ID" value="NZ_WPIN01000005.1"/>
</dbReference>
<feature type="compositionally biased region" description="Low complexity" evidence="2">
    <location>
        <begin position="192"/>
        <end position="208"/>
    </location>
</feature>
<dbReference type="Gene3D" id="3.30.1330.60">
    <property type="entry name" value="OmpA-like domain"/>
    <property type="match status" value="1"/>
</dbReference>
<keyword evidence="1" id="KW-0472">Membrane</keyword>
<dbReference type="PROSITE" id="PS51123">
    <property type="entry name" value="OMPA_2"/>
    <property type="match status" value="1"/>
</dbReference>
<dbReference type="Pfam" id="PF06078">
    <property type="entry name" value="DUF937"/>
    <property type="match status" value="1"/>
</dbReference>
<dbReference type="AlphaFoldDB" id="A0A7K1SBW4"/>
<gene>
    <name evidence="4" type="ORF">GO755_14650</name>
</gene>
<proteinExistence type="predicted"/>
<dbReference type="InterPro" id="IPR009282">
    <property type="entry name" value="DUF937"/>
</dbReference>
<evidence type="ECO:0000313" key="4">
    <source>
        <dbReference type="EMBL" id="MVM31280.1"/>
    </source>
</evidence>
<dbReference type="GO" id="GO:0016020">
    <property type="term" value="C:membrane"/>
    <property type="evidence" value="ECO:0007669"/>
    <property type="project" value="UniProtKB-UniRule"/>
</dbReference>
<protein>
    <submittedName>
        <fullName evidence="4">DUF937 domain-containing protein</fullName>
    </submittedName>
</protein>
<dbReference type="Proteomes" id="UP000436006">
    <property type="component" value="Unassembled WGS sequence"/>
</dbReference>
<evidence type="ECO:0000313" key="5">
    <source>
        <dbReference type="Proteomes" id="UP000436006"/>
    </source>
</evidence>
<evidence type="ECO:0000256" key="2">
    <source>
        <dbReference type="SAM" id="MobiDB-lite"/>
    </source>
</evidence>
<dbReference type="SUPFAM" id="SSF103088">
    <property type="entry name" value="OmpA-like"/>
    <property type="match status" value="1"/>
</dbReference>
<dbReference type="InterPro" id="IPR036737">
    <property type="entry name" value="OmpA-like_sf"/>
</dbReference>
<feature type="region of interest" description="Disordered" evidence="2">
    <location>
        <begin position="191"/>
        <end position="224"/>
    </location>
</feature>